<accession>A0AAD3NFL5</accession>
<protein>
    <submittedName>
        <fullName evidence="3">Coiled-coil domain-containing protein 80 isoform X1</fullName>
    </submittedName>
</protein>
<dbReference type="GO" id="GO:0005604">
    <property type="term" value="C:basement membrane"/>
    <property type="evidence" value="ECO:0007669"/>
    <property type="project" value="TreeGrafter"/>
</dbReference>
<organism evidence="3 4">
    <name type="scientific">Lates japonicus</name>
    <name type="common">Japanese lates</name>
    <dbReference type="NCBI Taxonomy" id="270547"/>
    <lineage>
        <taxon>Eukaryota</taxon>
        <taxon>Metazoa</taxon>
        <taxon>Chordata</taxon>
        <taxon>Craniata</taxon>
        <taxon>Vertebrata</taxon>
        <taxon>Euteleostomi</taxon>
        <taxon>Actinopterygii</taxon>
        <taxon>Neopterygii</taxon>
        <taxon>Teleostei</taxon>
        <taxon>Neoteleostei</taxon>
        <taxon>Acanthomorphata</taxon>
        <taxon>Carangaria</taxon>
        <taxon>Carangaria incertae sedis</taxon>
        <taxon>Centropomidae</taxon>
        <taxon>Lates</taxon>
    </lineage>
</organism>
<comment type="caution">
    <text evidence="3">The sequence shown here is derived from an EMBL/GenBank/DDBJ whole genome shotgun (WGS) entry which is preliminary data.</text>
</comment>
<evidence type="ECO:0000256" key="2">
    <source>
        <dbReference type="ARBA" id="ARBA00022525"/>
    </source>
</evidence>
<dbReference type="AlphaFoldDB" id="A0AAD3NFL5"/>
<evidence type="ECO:0000256" key="1">
    <source>
        <dbReference type="ARBA" id="ARBA00004613"/>
    </source>
</evidence>
<name>A0AAD3NFL5_LATJO</name>
<evidence type="ECO:0000313" key="4">
    <source>
        <dbReference type="Proteomes" id="UP001279410"/>
    </source>
</evidence>
<keyword evidence="2" id="KW-0964">Secreted</keyword>
<evidence type="ECO:0000313" key="3">
    <source>
        <dbReference type="EMBL" id="GLD71530.1"/>
    </source>
</evidence>
<dbReference type="PANTHER" id="PTHR46792:SF2">
    <property type="entry name" value="COILED-COIL DOMAIN-CONTAINING PROTEIN 80"/>
    <property type="match status" value="1"/>
</dbReference>
<proteinExistence type="predicted"/>
<keyword evidence="4" id="KW-1185">Reference proteome</keyword>
<gene>
    <name evidence="3" type="ORF">AKAME5_002285200</name>
</gene>
<dbReference type="PANTHER" id="PTHR46792">
    <property type="entry name" value="COILED-COIL DOMAIN-CONTAINING PROTEIN 80"/>
    <property type="match status" value="1"/>
</dbReference>
<sequence length="68" mass="7631">MKAVFDYIDTFSSRIREVEQQRERWGCSVGGSRLFIISAPNDEEWAIGSSSMPPDSQACNLGLRHIAI</sequence>
<dbReference type="EMBL" id="BRZM01000637">
    <property type="protein sequence ID" value="GLD71530.1"/>
    <property type="molecule type" value="Genomic_DNA"/>
</dbReference>
<dbReference type="GO" id="GO:0010811">
    <property type="term" value="P:positive regulation of cell-substrate adhesion"/>
    <property type="evidence" value="ECO:0007669"/>
    <property type="project" value="TreeGrafter"/>
</dbReference>
<dbReference type="GO" id="GO:0030198">
    <property type="term" value="P:extracellular matrix organization"/>
    <property type="evidence" value="ECO:0007669"/>
    <property type="project" value="TreeGrafter"/>
</dbReference>
<dbReference type="Proteomes" id="UP001279410">
    <property type="component" value="Unassembled WGS sequence"/>
</dbReference>
<dbReference type="GO" id="GO:0005576">
    <property type="term" value="C:extracellular region"/>
    <property type="evidence" value="ECO:0007669"/>
    <property type="project" value="UniProtKB-SubCell"/>
</dbReference>
<comment type="subcellular location">
    <subcellularLocation>
        <location evidence="1">Secreted</location>
    </subcellularLocation>
</comment>
<reference evidence="3" key="1">
    <citation type="submission" date="2022-08" db="EMBL/GenBank/DDBJ databases">
        <title>Genome sequencing of akame (Lates japonicus).</title>
        <authorList>
            <person name="Hashiguchi Y."/>
            <person name="Takahashi H."/>
        </authorList>
    </citation>
    <scope>NUCLEOTIDE SEQUENCE</scope>
    <source>
        <strain evidence="3">Kochi</strain>
    </source>
</reference>